<dbReference type="InterPro" id="IPR029058">
    <property type="entry name" value="AB_hydrolase_fold"/>
</dbReference>
<protein>
    <submittedName>
        <fullName evidence="3">Thioesterase</fullName>
    </submittedName>
</protein>
<dbReference type="InterPro" id="IPR001031">
    <property type="entry name" value="Thioesterase"/>
</dbReference>
<dbReference type="OrthoDB" id="8480037at2"/>
<evidence type="ECO:0000313" key="4">
    <source>
        <dbReference type="Proteomes" id="UP000265768"/>
    </source>
</evidence>
<dbReference type="Gene3D" id="3.40.50.1820">
    <property type="entry name" value="alpha/beta hydrolase"/>
    <property type="match status" value="1"/>
</dbReference>
<dbReference type="RefSeq" id="WP_119927822.1">
    <property type="nucleotide sequence ID" value="NZ_QZEY01000006.1"/>
</dbReference>
<organism evidence="3 4">
    <name type="scientific">Bailinhaonella thermotolerans</name>
    <dbReference type="NCBI Taxonomy" id="1070861"/>
    <lineage>
        <taxon>Bacteria</taxon>
        <taxon>Bacillati</taxon>
        <taxon>Actinomycetota</taxon>
        <taxon>Actinomycetes</taxon>
        <taxon>Streptosporangiales</taxon>
        <taxon>Streptosporangiaceae</taxon>
        <taxon>Bailinhaonella</taxon>
    </lineage>
</organism>
<comment type="similarity">
    <text evidence="1">Belongs to the thioesterase family.</text>
</comment>
<dbReference type="InterPro" id="IPR012223">
    <property type="entry name" value="TEII"/>
</dbReference>
<reference evidence="3 4" key="1">
    <citation type="submission" date="2018-09" db="EMBL/GenBank/DDBJ databases">
        <title>YIM 75507 draft genome.</title>
        <authorList>
            <person name="Tang S."/>
            <person name="Feng Y."/>
        </authorList>
    </citation>
    <scope>NUCLEOTIDE SEQUENCE [LARGE SCALE GENOMIC DNA]</scope>
    <source>
        <strain evidence="3 4">YIM 75507</strain>
    </source>
</reference>
<proteinExistence type="inferred from homology"/>
<dbReference type="SUPFAM" id="SSF53474">
    <property type="entry name" value="alpha/beta-Hydrolases"/>
    <property type="match status" value="1"/>
</dbReference>
<gene>
    <name evidence="3" type="ORF">D5H75_19075</name>
</gene>
<evidence type="ECO:0000313" key="3">
    <source>
        <dbReference type="EMBL" id="RJL31794.1"/>
    </source>
</evidence>
<comment type="caution">
    <text evidence="3">The sequence shown here is derived from an EMBL/GenBank/DDBJ whole genome shotgun (WGS) entry which is preliminary data.</text>
</comment>
<dbReference type="AlphaFoldDB" id="A0A3A4AWP2"/>
<dbReference type="Pfam" id="PF00975">
    <property type="entry name" value="Thioesterase"/>
    <property type="match status" value="1"/>
</dbReference>
<evidence type="ECO:0000259" key="2">
    <source>
        <dbReference type="Pfam" id="PF00975"/>
    </source>
</evidence>
<dbReference type="PANTHER" id="PTHR11487:SF0">
    <property type="entry name" value="S-ACYL FATTY ACID SYNTHASE THIOESTERASE, MEDIUM CHAIN"/>
    <property type="match status" value="1"/>
</dbReference>
<feature type="domain" description="Thioesterase" evidence="2">
    <location>
        <begin position="16"/>
        <end position="236"/>
    </location>
</feature>
<dbReference type="PANTHER" id="PTHR11487">
    <property type="entry name" value="THIOESTERASE"/>
    <property type="match status" value="1"/>
</dbReference>
<dbReference type="GO" id="GO:0008610">
    <property type="term" value="P:lipid biosynthetic process"/>
    <property type="evidence" value="ECO:0007669"/>
    <property type="project" value="TreeGrafter"/>
</dbReference>
<evidence type="ECO:0000256" key="1">
    <source>
        <dbReference type="ARBA" id="ARBA00007169"/>
    </source>
</evidence>
<sequence length="257" mass="27441">MSWFVPLEERPGARARLYVFPHAGGGPSSFAPLVPMFGPDVEVWSVNLPGRQARLRETPRTDLPGLVDDLAADLAGRDAGPPYALFGYCSGAMLAYLTCRRVVELGGRPGRLLAGSFAAPDVAMFMRRLPALPSELFWERLLELGGVPGELAARVGLRPVLEPALRADFALLAGYRHVAGPPLPVPITVLYGEADASLTRGGLLGWRRQSALPLTMRGLPASHWLAEEAPEHLARVLTEEVAGPARAAETAARGEAG</sequence>
<accession>A0A3A4AWP2</accession>
<dbReference type="EMBL" id="QZEY01000006">
    <property type="protein sequence ID" value="RJL31794.1"/>
    <property type="molecule type" value="Genomic_DNA"/>
</dbReference>
<keyword evidence="4" id="KW-1185">Reference proteome</keyword>
<dbReference type="Proteomes" id="UP000265768">
    <property type="component" value="Unassembled WGS sequence"/>
</dbReference>
<name>A0A3A4AWP2_9ACTN</name>